<keyword evidence="3" id="KW-1185">Reference proteome</keyword>
<reference evidence="2" key="1">
    <citation type="submission" date="2021-06" db="EMBL/GenBank/DDBJ databases">
        <authorList>
            <person name="Kallberg Y."/>
            <person name="Tangrot J."/>
            <person name="Rosling A."/>
        </authorList>
    </citation>
    <scope>NUCLEOTIDE SEQUENCE</scope>
    <source>
        <strain evidence="2">IN212</strain>
    </source>
</reference>
<feature type="region of interest" description="Disordered" evidence="1">
    <location>
        <begin position="219"/>
        <end position="247"/>
    </location>
</feature>
<proteinExistence type="predicted"/>
<evidence type="ECO:0000313" key="3">
    <source>
        <dbReference type="Proteomes" id="UP000789396"/>
    </source>
</evidence>
<dbReference type="AlphaFoldDB" id="A0A9N9C4K2"/>
<feature type="compositionally biased region" description="Polar residues" evidence="1">
    <location>
        <begin position="220"/>
        <end position="243"/>
    </location>
</feature>
<feature type="non-terminal residue" evidence="2">
    <location>
        <position position="1"/>
    </location>
</feature>
<comment type="caution">
    <text evidence="2">The sequence shown here is derived from an EMBL/GenBank/DDBJ whole genome shotgun (WGS) entry which is preliminary data.</text>
</comment>
<dbReference type="Proteomes" id="UP000789396">
    <property type="component" value="Unassembled WGS sequence"/>
</dbReference>
<organism evidence="2 3">
    <name type="scientific">Racocetra fulgida</name>
    <dbReference type="NCBI Taxonomy" id="60492"/>
    <lineage>
        <taxon>Eukaryota</taxon>
        <taxon>Fungi</taxon>
        <taxon>Fungi incertae sedis</taxon>
        <taxon>Mucoromycota</taxon>
        <taxon>Glomeromycotina</taxon>
        <taxon>Glomeromycetes</taxon>
        <taxon>Diversisporales</taxon>
        <taxon>Gigasporaceae</taxon>
        <taxon>Racocetra</taxon>
    </lineage>
</organism>
<gene>
    <name evidence="2" type="ORF">RFULGI_LOCUS6207</name>
</gene>
<evidence type="ECO:0000256" key="1">
    <source>
        <dbReference type="SAM" id="MobiDB-lite"/>
    </source>
</evidence>
<accession>A0A9N9C4K2</accession>
<name>A0A9N9C4K2_9GLOM</name>
<evidence type="ECO:0000313" key="2">
    <source>
        <dbReference type="EMBL" id="CAG8590457.1"/>
    </source>
</evidence>
<protein>
    <submittedName>
        <fullName evidence="2">3938_t:CDS:1</fullName>
    </submittedName>
</protein>
<dbReference type="EMBL" id="CAJVPZ010007790">
    <property type="protein sequence ID" value="CAG8590457.1"/>
    <property type="molecule type" value="Genomic_DNA"/>
</dbReference>
<sequence length="301" mass="34715">MSKSSSSQVSTQSSETKKCFYCKKIKSKADFCRLRSDDLLYEHGTCNMCFEERSKRRHEKKAKTDTYLNLTVPTIGTSISNVTNTYQVDDSLEVYDDREPTSEANPEFANVIQIEEIEENITTIQDDEYNGDNNTLSYCLDELGQDLDLEDGSLDLKKVKKSFAQITKILILPLKSGSRYYWNIYKLCLNLKRKAFTGRATAYLYCALRDDRIWQRQDNQENSTLENPITEGSRSGNSRSTSVIAGENKMNERQEKYAQYVKKFEKALELYQREMDNDNFIKNFDTLVGLFVKAIGECEEA</sequence>